<feature type="transmembrane region" description="Helical" evidence="1">
    <location>
        <begin position="36"/>
        <end position="56"/>
    </location>
</feature>
<dbReference type="KEGG" id="mlt:VC82_2094"/>
<proteinExistence type="predicted"/>
<evidence type="ECO:0000313" key="2">
    <source>
        <dbReference type="EMBL" id="AKA35689.1"/>
    </source>
</evidence>
<evidence type="ECO:0000256" key="1">
    <source>
        <dbReference type="SAM" id="Phobius"/>
    </source>
</evidence>
<dbReference type="Proteomes" id="UP000032726">
    <property type="component" value="Chromosome"/>
</dbReference>
<keyword evidence="1" id="KW-0472">Membrane</keyword>
<keyword evidence="1" id="KW-0812">Transmembrane</keyword>
<dbReference type="AlphaFoldDB" id="A0A0D5YUW3"/>
<dbReference type="EMBL" id="CP011071">
    <property type="protein sequence ID" value="AKA35689.1"/>
    <property type="molecule type" value="Genomic_DNA"/>
</dbReference>
<dbReference type="HOGENOM" id="CLU_2880990_0_0_10"/>
<evidence type="ECO:0000313" key="3">
    <source>
        <dbReference type="Proteomes" id="UP000032726"/>
    </source>
</evidence>
<dbReference type="OrthoDB" id="1449985at2"/>
<dbReference type="STRING" id="516051.VC82_2094"/>
<name>A0A0D5YUW3_9FLAO</name>
<keyword evidence="1" id="KW-1133">Transmembrane helix</keyword>
<reference evidence="2 3" key="1">
    <citation type="submission" date="2015-03" db="EMBL/GenBank/DDBJ databases">
        <title>Complete genome sequence of Muricauda lutaonensis CC-HSB-11T, isolated from a coastal hot spring.</title>
        <authorList>
            <person name="Kim K.M."/>
        </authorList>
    </citation>
    <scope>NUCLEOTIDE SEQUENCE [LARGE SCALE GENOMIC DNA]</scope>
    <source>
        <strain evidence="2 3">CC-HSB-11</strain>
    </source>
</reference>
<protein>
    <submittedName>
        <fullName evidence="2">Uncharacterized protein</fullName>
    </submittedName>
</protein>
<accession>A0A0D5YUW3</accession>
<keyword evidence="3" id="KW-1185">Reference proteome</keyword>
<organism evidence="2 3">
    <name type="scientific">Flagellimonas lutaonensis</name>
    <dbReference type="NCBI Taxonomy" id="516051"/>
    <lineage>
        <taxon>Bacteria</taxon>
        <taxon>Pseudomonadati</taxon>
        <taxon>Bacteroidota</taxon>
        <taxon>Flavobacteriia</taxon>
        <taxon>Flavobacteriales</taxon>
        <taxon>Flavobacteriaceae</taxon>
        <taxon>Flagellimonas</taxon>
    </lineage>
</organism>
<sequence length="63" mass="7380">MKKVLYIIAGLILISDLIYGFVTDQKTGGFFGFELNIWIHRLIQLALIFLIGWSYYRQVRAKN</sequence>
<gene>
    <name evidence="2" type="ORF">VC82_2094</name>
</gene>
<dbReference type="RefSeq" id="WP_045802316.1">
    <property type="nucleotide sequence ID" value="NZ_CP011071.1"/>
</dbReference>